<gene>
    <name evidence="2" type="ORF">AMON00008_LOCUS6107</name>
</gene>
<evidence type="ECO:0000313" key="2">
    <source>
        <dbReference type="EMBL" id="CAE4566488.1"/>
    </source>
</evidence>
<sequence>MAPGEDAEGLPDLRAQLLWPAGGASSALLADLWKELEDVWGELGAQESDRLADAGAVTLEACEALRGRLALWAVRRTEMEADCEALKAEAEAGTAALGGAEVAELEACARLPLHARLSSLKQLKPKLVRNLHQARARLLELLGRDSIEDDGAQPMQCLELSRTVARLRSDLHDRCQSVTLAVQQLRGIWDEMGVPPEEVEEDELTEVFRRCRQDLVVTDAQHKVLLGHVDKWTSEHGRRSEELLVLHGRIRALAQACLPPAGLCSVERFLAANTRLRDLPLCKAREAELHTLARGSLRILHQRHRQACVAIGEIQEDISDGLGDDIVNPDGLRALAVAVEELELQVRLRQGSVGLDLARQAAEPELEARELAEVEQSLAAWEARKATVAAAVVHLHRDLAEFKEAGMQVLARHSSLHRKDRAACKSKIRELREEERRANLKHSGYERLRHLSSQGVDLPEAYLSSLSEMRERQRETFGVRTSDTA</sequence>
<protein>
    <submittedName>
        <fullName evidence="2">Uncharacterized protein</fullName>
    </submittedName>
</protein>
<name>A0A7S4PYB0_9DINO</name>
<keyword evidence="1" id="KW-0175">Coiled coil</keyword>
<dbReference type="EMBL" id="HBNR01009267">
    <property type="protein sequence ID" value="CAE4566488.1"/>
    <property type="molecule type" value="Transcribed_RNA"/>
</dbReference>
<dbReference type="AlphaFoldDB" id="A0A7S4PYB0"/>
<reference evidence="2" key="1">
    <citation type="submission" date="2021-01" db="EMBL/GenBank/DDBJ databases">
        <authorList>
            <person name="Corre E."/>
            <person name="Pelletier E."/>
            <person name="Niang G."/>
            <person name="Scheremetjew M."/>
            <person name="Finn R."/>
            <person name="Kale V."/>
            <person name="Holt S."/>
            <person name="Cochrane G."/>
            <person name="Meng A."/>
            <person name="Brown T."/>
            <person name="Cohen L."/>
        </authorList>
    </citation>
    <scope>NUCLEOTIDE SEQUENCE</scope>
    <source>
        <strain evidence="2">CCMP3105</strain>
    </source>
</reference>
<proteinExistence type="predicted"/>
<evidence type="ECO:0000256" key="1">
    <source>
        <dbReference type="SAM" id="Coils"/>
    </source>
</evidence>
<accession>A0A7S4PYB0</accession>
<feature type="coiled-coil region" evidence="1">
    <location>
        <begin position="421"/>
        <end position="448"/>
    </location>
</feature>
<organism evidence="2">
    <name type="scientific">Alexandrium monilatum</name>
    <dbReference type="NCBI Taxonomy" id="311494"/>
    <lineage>
        <taxon>Eukaryota</taxon>
        <taxon>Sar</taxon>
        <taxon>Alveolata</taxon>
        <taxon>Dinophyceae</taxon>
        <taxon>Gonyaulacales</taxon>
        <taxon>Pyrocystaceae</taxon>
        <taxon>Alexandrium</taxon>
    </lineage>
</organism>